<comment type="caution">
    <text evidence="2">The sequence shown here is derived from an EMBL/GenBank/DDBJ whole genome shotgun (WGS) entry which is preliminary data.</text>
</comment>
<feature type="region of interest" description="Disordered" evidence="1">
    <location>
        <begin position="36"/>
        <end position="75"/>
    </location>
</feature>
<sequence>MVDPGAGAEHGAPQPAEGAEPDLVALVEEGALEALDRVHGSSLTPQPNTCSNRGPWRRPAGAPKTGAPALGGLRQ</sequence>
<gene>
    <name evidence="2" type="ORF">GCM10010371_62850</name>
</gene>
<organism evidence="2 3">
    <name type="scientific">Streptomyces subrutilus</name>
    <dbReference type="NCBI Taxonomy" id="36818"/>
    <lineage>
        <taxon>Bacteria</taxon>
        <taxon>Bacillati</taxon>
        <taxon>Actinomycetota</taxon>
        <taxon>Actinomycetes</taxon>
        <taxon>Kitasatosporales</taxon>
        <taxon>Streptomycetaceae</taxon>
        <taxon>Streptomyces</taxon>
    </lineage>
</organism>
<evidence type="ECO:0000313" key="2">
    <source>
        <dbReference type="EMBL" id="GGZ94377.1"/>
    </source>
</evidence>
<dbReference type="AlphaFoldDB" id="A0A918VE82"/>
<name>A0A918VE82_9ACTN</name>
<evidence type="ECO:0000313" key="3">
    <source>
        <dbReference type="Proteomes" id="UP000634660"/>
    </source>
</evidence>
<feature type="compositionally biased region" description="Polar residues" evidence="1">
    <location>
        <begin position="41"/>
        <end position="52"/>
    </location>
</feature>
<dbReference type="EMBL" id="BMVX01000036">
    <property type="protein sequence ID" value="GGZ94377.1"/>
    <property type="molecule type" value="Genomic_DNA"/>
</dbReference>
<protein>
    <submittedName>
        <fullName evidence="2">Uncharacterized protein</fullName>
    </submittedName>
</protein>
<accession>A0A918VE82</accession>
<reference evidence="2" key="2">
    <citation type="submission" date="2020-09" db="EMBL/GenBank/DDBJ databases">
        <authorList>
            <person name="Sun Q."/>
            <person name="Ohkuma M."/>
        </authorList>
    </citation>
    <scope>NUCLEOTIDE SEQUENCE</scope>
    <source>
        <strain evidence="2">JCM 4834</strain>
    </source>
</reference>
<feature type="region of interest" description="Disordered" evidence="1">
    <location>
        <begin position="1"/>
        <end position="23"/>
    </location>
</feature>
<evidence type="ECO:0000256" key="1">
    <source>
        <dbReference type="SAM" id="MobiDB-lite"/>
    </source>
</evidence>
<reference evidence="2" key="1">
    <citation type="journal article" date="2014" name="Int. J. Syst. Evol. Microbiol.">
        <title>Complete genome sequence of Corynebacterium casei LMG S-19264T (=DSM 44701T), isolated from a smear-ripened cheese.</title>
        <authorList>
            <consortium name="US DOE Joint Genome Institute (JGI-PGF)"/>
            <person name="Walter F."/>
            <person name="Albersmeier A."/>
            <person name="Kalinowski J."/>
            <person name="Ruckert C."/>
        </authorList>
    </citation>
    <scope>NUCLEOTIDE SEQUENCE</scope>
    <source>
        <strain evidence="2">JCM 4834</strain>
    </source>
</reference>
<proteinExistence type="predicted"/>
<dbReference type="Proteomes" id="UP000634660">
    <property type="component" value="Unassembled WGS sequence"/>
</dbReference>